<keyword evidence="1" id="KW-0472">Membrane</keyword>
<dbReference type="EMBL" id="JACHLK010000003">
    <property type="protein sequence ID" value="MBB6559607.1"/>
    <property type="molecule type" value="Genomic_DNA"/>
</dbReference>
<comment type="caution">
    <text evidence="2">The sequence shown here is derived from an EMBL/GenBank/DDBJ whole genome shotgun (WGS) entry which is preliminary data.</text>
</comment>
<feature type="transmembrane region" description="Helical" evidence="1">
    <location>
        <begin position="28"/>
        <end position="50"/>
    </location>
</feature>
<evidence type="ECO:0000256" key="1">
    <source>
        <dbReference type="SAM" id="Phobius"/>
    </source>
</evidence>
<keyword evidence="1" id="KW-0812">Transmembrane</keyword>
<gene>
    <name evidence="2" type="ORF">HNP48_002274</name>
</gene>
<evidence type="ECO:0000313" key="3">
    <source>
        <dbReference type="Proteomes" id="UP000575083"/>
    </source>
</evidence>
<sequence length="55" mass="5875">MSDPFLLALIVGAAFAAAHYFLDLCEDAHLRMLCLVLAGLSWLVALAALVRGLFA</sequence>
<keyword evidence="3" id="KW-1185">Reference proteome</keyword>
<organism evidence="2 3">
    <name type="scientific">Acidovorax soli</name>
    <dbReference type="NCBI Taxonomy" id="592050"/>
    <lineage>
        <taxon>Bacteria</taxon>
        <taxon>Pseudomonadati</taxon>
        <taxon>Pseudomonadota</taxon>
        <taxon>Betaproteobacteria</taxon>
        <taxon>Burkholderiales</taxon>
        <taxon>Comamonadaceae</taxon>
        <taxon>Acidovorax</taxon>
    </lineage>
</organism>
<name>A0A7X0U8U2_9BURK</name>
<protein>
    <submittedName>
        <fullName evidence="2">Uncharacterized protein</fullName>
    </submittedName>
</protein>
<dbReference type="RefSeq" id="WP_184856998.1">
    <property type="nucleotide sequence ID" value="NZ_JACHLK010000003.1"/>
</dbReference>
<dbReference type="AlphaFoldDB" id="A0A7X0U8U2"/>
<proteinExistence type="predicted"/>
<reference evidence="2 3" key="1">
    <citation type="submission" date="2020-08" db="EMBL/GenBank/DDBJ databases">
        <title>Functional genomics of gut bacteria from endangered species of beetles.</title>
        <authorList>
            <person name="Carlos-Shanley C."/>
        </authorList>
    </citation>
    <scope>NUCLEOTIDE SEQUENCE [LARGE SCALE GENOMIC DNA]</scope>
    <source>
        <strain evidence="2 3">S00198</strain>
    </source>
</reference>
<dbReference type="Proteomes" id="UP000575083">
    <property type="component" value="Unassembled WGS sequence"/>
</dbReference>
<accession>A0A7X0U8U2</accession>
<keyword evidence="1" id="KW-1133">Transmembrane helix</keyword>
<evidence type="ECO:0000313" key="2">
    <source>
        <dbReference type="EMBL" id="MBB6559607.1"/>
    </source>
</evidence>